<evidence type="ECO:0008006" key="3">
    <source>
        <dbReference type="Google" id="ProtNLM"/>
    </source>
</evidence>
<sequence length="426" mass="48803">MKLAIIGHSPLALETALRFHLHGAALTWYVDQDNLEHFTSANLPSMHFTSDLGLGVLKEIGRTYTPATFSWKEWTENYAAPLMNYLRAHQELKADEVISVTKRFLAPGEKIEGRSRFLDLFRVIFKVNPKDFIEEQRETNPETYQRLTEEFVNSLASSIEMYQDYDLVLDLRSDLGKSSAAASGRALGESRPTDKASYALNALANASKFKPNPDLRELALIGSDSLAAEMLLHLEEWLKETRSRLFIVTTEEEPFSEYLKTAHPMTAEKLTNLFKYIDEEFLSEINVFTKKLHEWQQLDDFVQVKIPKPAEPIPRLVYFSGHNVSAIDELIDKKRMFLTLERPEFRNGKKHPENNYQDLKTIGVDHILVAHGKKDVSFIQLDPIEPGYFALTPSRPNVRDSWISDLEKVKGIEDEIFKLFSPADSH</sequence>
<dbReference type="Proteomes" id="UP001324634">
    <property type="component" value="Chromosome"/>
</dbReference>
<evidence type="ECO:0000313" key="1">
    <source>
        <dbReference type="EMBL" id="WPU64192.1"/>
    </source>
</evidence>
<gene>
    <name evidence="1" type="ORF">SOO65_15970</name>
</gene>
<dbReference type="KEGG" id="psti:SOO65_15970"/>
<dbReference type="EMBL" id="CP139487">
    <property type="protein sequence ID" value="WPU64192.1"/>
    <property type="molecule type" value="Genomic_DNA"/>
</dbReference>
<dbReference type="RefSeq" id="WP_321392519.1">
    <property type="nucleotide sequence ID" value="NZ_CP139487.1"/>
</dbReference>
<reference evidence="1 2" key="1">
    <citation type="submission" date="2023-11" db="EMBL/GenBank/DDBJ databases">
        <title>Peredibacter starrii A3.12.</title>
        <authorList>
            <person name="Mitchell R.J."/>
        </authorList>
    </citation>
    <scope>NUCLEOTIDE SEQUENCE [LARGE SCALE GENOMIC DNA]</scope>
    <source>
        <strain evidence="1 2">A3.12</strain>
    </source>
</reference>
<evidence type="ECO:0000313" key="2">
    <source>
        <dbReference type="Proteomes" id="UP001324634"/>
    </source>
</evidence>
<dbReference type="AlphaFoldDB" id="A0AAX4HLJ2"/>
<name>A0AAX4HLJ2_9BACT</name>
<protein>
    <recommendedName>
        <fullName evidence="3">FAD-dependent urate hydroxylase HpyO FAD/NAD(P)-binding domain-containing protein</fullName>
    </recommendedName>
</protein>
<accession>A0AAX4HLJ2</accession>
<proteinExistence type="predicted"/>
<organism evidence="1 2">
    <name type="scientific">Peredibacter starrii</name>
    <dbReference type="NCBI Taxonomy" id="28202"/>
    <lineage>
        <taxon>Bacteria</taxon>
        <taxon>Pseudomonadati</taxon>
        <taxon>Bdellovibrionota</taxon>
        <taxon>Bacteriovoracia</taxon>
        <taxon>Bacteriovoracales</taxon>
        <taxon>Bacteriovoracaceae</taxon>
        <taxon>Peredibacter</taxon>
    </lineage>
</organism>
<keyword evidence="2" id="KW-1185">Reference proteome</keyword>